<dbReference type="FunFam" id="3.50.50.60:FF:000021">
    <property type="entry name" value="Ubiquinone biosynthesis monooxygenase COQ6"/>
    <property type="match status" value="1"/>
</dbReference>
<evidence type="ECO:0000256" key="4">
    <source>
        <dbReference type="ARBA" id="ARBA00022630"/>
    </source>
</evidence>
<dbReference type="STRING" id="525918.SAMN05660964_03156"/>
<feature type="domain" description="FAD-binding" evidence="9">
    <location>
        <begin position="5"/>
        <end position="337"/>
    </location>
</feature>
<evidence type="ECO:0000256" key="1">
    <source>
        <dbReference type="ARBA" id="ARBA00001974"/>
    </source>
</evidence>
<comment type="subunit">
    <text evidence="8">Component of the Ubi complex metabolon, which regroups five ubiquinone biosynthesis proteins (UbiE, UbiF, UbiG, UbiH and UbiI) and two accessory factors (UbiK and the lipid-binding protein UbiJ).</text>
</comment>
<dbReference type="InterPro" id="IPR002938">
    <property type="entry name" value="FAD-bd"/>
</dbReference>
<dbReference type="GO" id="GO:0004497">
    <property type="term" value="F:monooxygenase activity"/>
    <property type="evidence" value="ECO:0007669"/>
    <property type="project" value="UniProtKB-KW"/>
</dbReference>
<dbReference type="GO" id="GO:0006744">
    <property type="term" value="P:ubiquinone biosynthetic process"/>
    <property type="evidence" value="ECO:0007669"/>
    <property type="project" value="UniProtKB-UniPathway"/>
</dbReference>
<evidence type="ECO:0000256" key="5">
    <source>
        <dbReference type="ARBA" id="ARBA00022827"/>
    </source>
</evidence>
<dbReference type="GO" id="GO:0110142">
    <property type="term" value="C:ubiquinone biosynthesis complex"/>
    <property type="evidence" value="ECO:0007669"/>
    <property type="project" value="UniProtKB-ARBA"/>
</dbReference>
<evidence type="ECO:0000256" key="3">
    <source>
        <dbReference type="ARBA" id="ARBA00005349"/>
    </source>
</evidence>
<evidence type="ECO:0000256" key="2">
    <source>
        <dbReference type="ARBA" id="ARBA00004749"/>
    </source>
</evidence>
<keyword evidence="5" id="KW-0274">FAD</keyword>
<sequence length="389" mass="41921">MQVQYDVIIAGGGMVGATLACLLGQSGKRVAVLEAHQPALFSPDDPYDLRVSAISRASQRALLAAGAWEGIVARRAFPYEAMQVWDATGTGEIRFDAADLGEPDLGHIVENRVIQLALLDTLQALDGVDVFCPDKLAEVLVDAQQVTATLHSGEVLQAKLLVGADGAQSKVRQLAGIGMETQDYGQKGLVCVVQTELAHQFTAWQRFMPGGPLAFLPLADGFCSIVWTLPADRADAMLRLSDGDFCRELAQALDFRLGDVTAVGERAAFSLRGRHAEPYIQERVALAGDAAHTIHPLAGQGVNLGIKDAVELAQQICQAQGDVGSVKVLRAYERARRGDNVLTQKAMEGFRLLFGNTLTPWKILRNSGLSIVNQMSFLKYEIAKRAMGI</sequence>
<dbReference type="InterPro" id="IPR010971">
    <property type="entry name" value="UbiH/COQ6"/>
</dbReference>
<reference evidence="10 11" key="1">
    <citation type="submission" date="2016-10" db="EMBL/GenBank/DDBJ databases">
        <authorList>
            <person name="de Groot N.N."/>
        </authorList>
    </citation>
    <scope>NUCLEOTIDE SEQUENCE [LARGE SCALE GENOMIC DNA]</scope>
    <source>
        <strain evidence="10 11">DSM 21228</strain>
    </source>
</reference>
<evidence type="ECO:0000259" key="9">
    <source>
        <dbReference type="Pfam" id="PF01494"/>
    </source>
</evidence>
<keyword evidence="4" id="KW-0285">Flavoprotein</keyword>
<accession>A0A1H4FX03</accession>
<gene>
    <name evidence="10" type="ORF">SAMN05660964_03156</name>
</gene>
<dbReference type="UniPathway" id="UPA00232"/>
<protein>
    <submittedName>
        <fullName evidence="10">2-octaprenylphenol hydroxylase</fullName>
    </submittedName>
</protein>
<organism evidence="10 11">
    <name type="scientific">Thiothrix caldifontis</name>
    <dbReference type="NCBI Taxonomy" id="525918"/>
    <lineage>
        <taxon>Bacteria</taxon>
        <taxon>Pseudomonadati</taxon>
        <taxon>Pseudomonadota</taxon>
        <taxon>Gammaproteobacteria</taxon>
        <taxon>Thiotrichales</taxon>
        <taxon>Thiotrichaceae</taxon>
        <taxon>Thiothrix</taxon>
    </lineage>
</organism>
<dbReference type="SUPFAM" id="SSF51905">
    <property type="entry name" value="FAD/NAD(P)-binding domain"/>
    <property type="match status" value="1"/>
</dbReference>
<comment type="cofactor">
    <cofactor evidence="1">
        <name>FAD</name>
        <dbReference type="ChEBI" id="CHEBI:57692"/>
    </cofactor>
</comment>
<dbReference type="GO" id="GO:0016705">
    <property type="term" value="F:oxidoreductase activity, acting on paired donors, with incorporation or reduction of molecular oxygen"/>
    <property type="evidence" value="ECO:0007669"/>
    <property type="project" value="InterPro"/>
</dbReference>
<keyword evidence="6" id="KW-0560">Oxidoreductase</keyword>
<dbReference type="Proteomes" id="UP000199397">
    <property type="component" value="Unassembled WGS sequence"/>
</dbReference>
<keyword evidence="11" id="KW-1185">Reference proteome</keyword>
<dbReference type="AlphaFoldDB" id="A0A1H4FX03"/>
<dbReference type="Pfam" id="PF01494">
    <property type="entry name" value="FAD_binding_3"/>
    <property type="match status" value="1"/>
</dbReference>
<evidence type="ECO:0000313" key="11">
    <source>
        <dbReference type="Proteomes" id="UP000199397"/>
    </source>
</evidence>
<dbReference type="PANTHER" id="PTHR43876">
    <property type="entry name" value="UBIQUINONE BIOSYNTHESIS MONOOXYGENASE COQ6, MITOCHONDRIAL"/>
    <property type="match status" value="1"/>
</dbReference>
<dbReference type="OrthoDB" id="9769565at2"/>
<dbReference type="InterPro" id="IPR051205">
    <property type="entry name" value="UbiH/COQ6_monooxygenase"/>
</dbReference>
<dbReference type="InterPro" id="IPR036188">
    <property type="entry name" value="FAD/NAD-bd_sf"/>
</dbReference>
<dbReference type="NCBIfam" id="TIGR01988">
    <property type="entry name" value="Ubi-OHases"/>
    <property type="match status" value="1"/>
</dbReference>
<keyword evidence="7" id="KW-0503">Monooxygenase</keyword>
<dbReference type="PROSITE" id="PS01304">
    <property type="entry name" value="UBIH"/>
    <property type="match status" value="1"/>
</dbReference>
<comment type="similarity">
    <text evidence="3">Belongs to the UbiH/COQ6 family.</text>
</comment>
<dbReference type="RefSeq" id="WP_093070150.1">
    <property type="nucleotide sequence ID" value="NZ_FNQP01000025.1"/>
</dbReference>
<dbReference type="EMBL" id="FNQP01000025">
    <property type="protein sequence ID" value="SEB01661.1"/>
    <property type="molecule type" value="Genomic_DNA"/>
</dbReference>
<evidence type="ECO:0000256" key="7">
    <source>
        <dbReference type="ARBA" id="ARBA00023033"/>
    </source>
</evidence>
<name>A0A1H4FX03_9GAMM</name>
<evidence type="ECO:0000313" key="10">
    <source>
        <dbReference type="EMBL" id="SEB01661.1"/>
    </source>
</evidence>
<dbReference type="GO" id="GO:0071949">
    <property type="term" value="F:FAD binding"/>
    <property type="evidence" value="ECO:0007669"/>
    <property type="project" value="InterPro"/>
</dbReference>
<dbReference type="PANTHER" id="PTHR43876:SF7">
    <property type="entry name" value="UBIQUINONE BIOSYNTHESIS MONOOXYGENASE COQ6, MITOCHONDRIAL"/>
    <property type="match status" value="1"/>
</dbReference>
<comment type="pathway">
    <text evidence="2">Cofactor biosynthesis; ubiquinone biosynthesis.</text>
</comment>
<evidence type="ECO:0000256" key="6">
    <source>
        <dbReference type="ARBA" id="ARBA00023002"/>
    </source>
</evidence>
<dbReference type="InterPro" id="IPR018168">
    <property type="entry name" value="Ubi_Hdrlase_CS"/>
</dbReference>
<dbReference type="PRINTS" id="PR00420">
    <property type="entry name" value="RNGMNOXGNASE"/>
</dbReference>
<evidence type="ECO:0000256" key="8">
    <source>
        <dbReference type="ARBA" id="ARBA00065734"/>
    </source>
</evidence>
<proteinExistence type="inferred from homology"/>
<dbReference type="Gene3D" id="3.50.50.60">
    <property type="entry name" value="FAD/NAD(P)-binding domain"/>
    <property type="match status" value="2"/>
</dbReference>